<organism evidence="2 3">
    <name type="scientific">Deinococcus multiflagellatus</name>
    <dbReference type="NCBI Taxonomy" id="1656887"/>
    <lineage>
        <taxon>Bacteria</taxon>
        <taxon>Thermotogati</taxon>
        <taxon>Deinococcota</taxon>
        <taxon>Deinococci</taxon>
        <taxon>Deinococcales</taxon>
        <taxon>Deinococcaceae</taxon>
        <taxon>Deinococcus</taxon>
    </lineage>
</organism>
<proteinExistence type="predicted"/>
<feature type="transmembrane region" description="Helical" evidence="1">
    <location>
        <begin position="6"/>
        <end position="27"/>
    </location>
</feature>
<keyword evidence="1" id="KW-0472">Membrane</keyword>
<keyword evidence="3" id="KW-1185">Reference proteome</keyword>
<protein>
    <submittedName>
        <fullName evidence="2">Uncharacterized protein</fullName>
    </submittedName>
</protein>
<evidence type="ECO:0000313" key="2">
    <source>
        <dbReference type="EMBL" id="MFC6663097.1"/>
    </source>
</evidence>
<sequence length="84" mass="9371">MDDIVLNFGLNLLASVTTTLLFHVGAWTHARFTRRHLAGGPVVYIGADPLAPVGHRVRLQGRDYLIETVLPLADGRFRHQLRPC</sequence>
<accession>A0ABW1ZU70</accession>
<keyword evidence="1" id="KW-0812">Transmembrane</keyword>
<gene>
    <name evidence="2" type="ORF">ACFP90_23920</name>
</gene>
<evidence type="ECO:0000313" key="3">
    <source>
        <dbReference type="Proteomes" id="UP001596317"/>
    </source>
</evidence>
<reference evidence="3" key="1">
    <citation type="journal article" date="2019" name="Int. J. Syst. Evol. Microbiol.">
        <title>The Global Catalogue of Microorganisms (GCM) 10K type strain sequencing project: providing services to taxonomists for standard genome sequencing and annotation.</title>
        <authorList>
            <consortium name="The Broad Institute Genomics Platform"/>
            <consortium name="The Broad Institute Genome Sequencing Center for Infectious Disease"/>
            <person name="Wu L."/>
            <person name="Ma J."/>
        </authorList>
    </citation>
    <scope>NUCLEOTIDE SEQUENCE [LARGE SCALE GENOMIC DNA]</scope>
    <source>
        <strain evidence="3">CCUG 63830</strain>
    </source>
</reference>
<keyword evidence="1" id="KW-1133">Transmembrane helix</keyword>
<evidence type="ECO:0000256" key="1">
    <source>
        <dbReference type="SAM" id="Phobius"/>
    </source>
</evidence>
<dbReference type="RefSeq" id="WP_224611982.1">
    <property type="nucleotide sequence ID" value="NZ_JAIQXV010000022.1"/>
</dbReference>
<name>A0ABW1ZU70_9DEIO</name>
<dbReference type="Proteomes" id="UP001596317">
    <property type="component" value="Unassembled WGS sequence"/>
</dbReference>
<comment type="caution">
    <text evidence="2">The sequence shown here is derived from an EMBL/GenBank/DDBJ whole genome shotgun (WGS) entry which is preliminary data.</text>
</comment>
<dbReference type="EMBL" id="JBHSWB010000002">
    <property type="protein sequence ID" value="MFC6663097.1"/>
    <property type="molecule type" value="Genomic_DNA"/>
</dbReference>